<proteinExistence type="predicted"/>
<feature type="domain" description="AB hydrolase-1" evidence="1">
    <location>
        <begin position="23"/>
        <end position="246"/>
    </location>
</feature>
<keyword evidence="3" id="KW-1185">Reference proteome</keyword>
<evidence type="ECO:0000313" key="3">
    <source>
        <dbReference type="Proteomes" id="UP001500460"/>
    </source>
</evidence>
<dbReference type="Pfam" id="PF00561">
    <property type="entry name" value="Abhydrolase_1"/>
    <property type="match status" value="1"/>
</dbReference>
<dbReference type="Gene3D" id="3.40.50.1820">
    <property type="entry name" value="alpha/beta hydrolase"/>
    <property type="match status" value="1"/>
</dbReference>
<name>A0ABP5X6H5_9ACTN</name>
<accession>A0ABP5X6H5</accession>
<sequence length="271" mass="27947">MPMSAEQSFPERDFDVYVRGGGPALLLAHGAGGGIENNFGPVLDDLARDHTLIGPHYPGAGGTPVAAGPLDLDDLADALVASAVARGHETFVVLGESLGTAVAVRAATRHPGRVTGLVLTAGFPVADPVLAHAARLIALLGKAGEWEEVARLAFLACLSESQLNELSPNEVEDGVARVRASMPPGMLDHFDLVSRVDVRGDLPGVTAPALVFAPTGDRLVLPRSSHRLAAGIPAATLIELPGAGHILDADARALWLGHVRRFLASVGPAPA</sequence>
<organism evidence="2 3">
    <name type="scientific">Streptomyces glaucus</name>
    <dbReference type="NCBI Taxonomy" id="284029"/>
    <lineage>
        <taxon>Bacteria</taxon>
        <taxon>Bacillati</taxon>
        <taxon>Actinomycetota</taxon>
        <taxon>Actinomycetes</taxon>
        <taxon>Kitasatosporales</taxon>
        <taxon>Streptomycetaceae</taxon>
        <taxon>Streptomyces</taxon>
    </lineage>
</organism>
<gene>
    <name evidence="2" type="ORF">GCM10010421_43110</name>
</gene>
<reference evidence="3" key="1">
    <citation type="journal article" date="2019" name="Int. J. Syst. Evol. Microbiol.">
        <title>The Global Catalogue of Microorganisms (GCM) 10K type strain sequencing project: providing services to taxonomists for standard genome sequencing and annotation.</title>
        <authorList>
            <consortium name="The Broad Institute Genomics Platform"/>
            <consortium name="The Broad Institute Genome Sequencing Center for Infectious Disease"/>
            <person name="Wu L."/>
            <person name="Ma J."/>
        </authorList>
    </citation>
    <scope>NUCLEOTIDE SEQUENCE [LARGE SCALE GENOMIC DNA]</scope>
    <source>
        <strain evidence="3">JCM 6922</strain>
    </source>
</reference>
<dbReference type="InterPro" id="IPR000073">
    <property type="entry name" value="AB_hydrolase_1"/>
</dbReference>
<evidence type="ECO:0000313" key="2">
    <source>
        <dbReference type="EMBL" id="GAA2446829.1"/>
    </source>
</evidence>
<dbReference type="PANTHER" id="PTHR43798">
    <property type="entry name" value="MONOACYLGLYCEROL LIPASE"/>
    <property type="match status" value="1"/>
</dbReference>
<comment type="caution">
    <text evidence="2">The sequence shown here is derived from an EMBL/GenBank/DDBJ whole genome shotgun (WGS) entry which is preliminary data.</text>
</comment>
<dbReference type="Proteomes" id="UP001500460">
    <property type="component" value="Unassembled WGS sequence"/>
</dbReference>
<dbReference type="InterPro" id="IPR029058">
    <property type="entry name" value="AB_hydrolase_fold"/>
</dbReference>
<dbReference type="SUPFAM" id="SSF53474">
    <property type="entry name" value="alpha/beta-Hydrolases"/>
    <property type="match status" value="1"/>
</dbReference>
<protein>
    <recommendedName>
        <fullName evidence="1">AB hydrolase-1 domain-containing protein</fullName>
    </recommendedName>
</protein>
<evidence type="ECO:0000259" key="1">
    <source>
        <dbReference type="Pfam" id="PF00561"/>
    </source>
</evidence>
<dbReference type="EMBL" id="BAAATK010000029">
    <property type="protein sequence ID" value="GAA2446829.1"/>
    <property type="molecule type" value="Genomic_DNA"/>
</dbReference>
<dbReference type="InterPro" id="IPR050266">
    <property type="entry name" value="AB_hydrolase_sf"/>
</dbReference>